<feature type="compositionally biased region" description="Polar residues" evidence="1">
    <location>
        <begin position="505"/>
        <end position="516"/>
    </location>
</feature>
<protein>
    <submittedName>
        <fullName evidence="2">Protein KAKU4 isoform X1</fullName>
    </submittedName>
</protein>
<accession>A0AAD7PS10</accession>
<feature type="compositionally biased region" description="Polar residues" evidence="1">
    <location>
        <begin position="352"/>
        <end position="368"/>
    </location>
</feature>
<evidence type="ECO:0000313" key="3">
    <source>
        <dbReference type="Proteomes" id="UP001163823"/>
    </source>
</evidence>
<keyword evidence="3" id="KW-1185">Reference proteome</keyword>
<evidence type="ECO:0000256" key="1">
    <source>
        <dbReference type="SAM" id="MobiDB-lite"/>
    </source>
</evidence>
<feature type="compositionally biased region" description="Polar residues" evidence="1">
    <location>
        <begin position="581"/>
        <end position="595"/>
    </location>
</feature>
<dbReference type="GO" id="GO:0071763">
    <property type="term" value="P:nuclear membrane organization"/>
    <property type="evidence" value="ECO:0007669"/>
    <property type="project" value="TreeGrafter"/>
</dbReference>
<dbReference type="Proteomes" id="UP001163823">
    <property type="component" value="Chromosome 6"/>
</dbReference>
<dbReference type="AlphaFoldDB" id="A0AAD7PS10"/>
<sequence length="615" mass="67272">MATVPRSGGKIVRTRRTARVKTPYDRPNLPNPDPQNPNWLSRFILSPTRSIATGAGKLLLSAIYSESSESSSGSDSEDEVATDNEDNDVNLQDHDELRKKSGALVLIGRSGKEPQPAVANSKTKHVIEQLLKQETFSREECDRLTEIIQSRVDCRPNRDAEEGRPNDVPEATVGSDLNTPDLYSTAILEAKKWLKEKKSIFGLESDLHYGTCSSLPVTLPQASEDEVGSPADIAKSYMQARPPWASPSMEHIRSPSSVNIKLFKEELPYSISGNSTSTSKLKRNSPASGSWNIQDEIRRVRARATEEMLRTLPSKKIDWSSFALENKNNVQSEAPGKLEATGDLVRNPTIPIDTSSNRATGLSNSHSSPVMERKQDAFLNEAFVSDPVIINSEQNQGFEAVPIIEGPQDVCREITCSDKIIGPLEHIKTVEHSGDGLDNVDGIDNTSRTNHLLSLVAEEIVEDSRLHDRNCSMSKEMVEAKGAVVNGSPPSGSSLYAEQGVGGNTTACNEGNSPLRSSHGIPAKGNPDEEVCQLLSESSIELLDLNVNDSVATNEDDGVANGSQNSSSMLYDELRHDQSHQESQWTMGSKTNNSFAEKPGKRITRYNRRGRGRGK</sequence>
<name>A0AAD7PS10_QUISA</name>
<feature type="region of interest" description="Disordered" evidence="1">
    <location>
        <begin position="155"/>
        <end position="176"/>
    </location>
</feature>
<feature type="region of interest" description="Disordered" evidence="1">
    <location>
        <begin position="67"/>
        <end position="92"/>
    </location>
</feature>
<feature type="region of interest" description="Disordered" evidence="1">
    <location>
        <begin position="573"/>
        <end position="615"/>
    </location>
</feature>
<dbReference type="GO" id="GO:0005635">
    <property type="term" value="C:nuclear envelope"/>
    <property type="evidence" value="ECO:0007669"/>
    <property type="project" value="TreeGrafter"/>
</dbReference>
<evidence type="ECO:0000313" key="2">
    <source>
        <dbReference type="EMBL" id="KAJ7966056.1"/>
    </source>
</evidence>
<dbReference type="EMBL" id="JARAOO010000006">
    <property type="protein sequence ID" value="KAJ7966056.1"/>
    <property type="molecule type" value="Genomic_DNA"/>
</dbReference>
<dbReference type="PANTHER" id="PTHR33416">
    <property type="entry name" value="NUCLEAR PORE COMPLEX PROTEIN NUP1"/>
    <property type="match status" value="1"/>
</dbReference>
<gene>
    <name evidence="2" type="ORF">O6P43_015593</name>
</gene>
<reference evidence="2" key="1">
    <citation type="journal article" date="2023" name="Science">
        <title>Elucidation of the pathway for biosynthesis of saponin adjuvants from the soapbark tree.</title>
        <authorList>
            <person name="Reed J."/>
            <person name="Orme A."/>
            <person name="El-Demerdash A."/>
            <person name="Owen C."/>
            <person name="Martin L.B.B."/>
            <person name="Misra R.C."/>
            <person name="Kikuchi S."/>
            <person name="Rejzek M."/>
            <person name="Martin A.C."/>
            <person name="Harkess A."/>
            <person name="Leebens-Mack J."/>
            <person name="Louveau T."/>
            <person name="Stephenson M.J."/>
            <person name="Osbourn A."/>
        </authorList>
    </citation>
    <scope>NUCLEOTIDE SEQUENCE</scope>
    <source>
        <strain evidence="2">S10</strain>
    </source>
</reference>
<comment type="caution">
    <text evidence="2">The sequence shown here is derived from an EMBL/GenBank/DDBJ whole genome shotgun (WGS) entry which is preliminary data.</text>
</comment>
<feature type="region of interest" description="Disordered" evidence="1">
    <location>
        <begin position="505"/>
        <end position="528"/>
    </location>
</feature>
<feature type="compositionally biased region" description="Acidic residues" evidence="1">
    <location>
        <begin position="75"/>
        <end position="88"/>
    </location>
</feature>
<feature type="region of interest" description="Disordered" evidence="1">
    <location>
        <begin position="346"/>
        <end position="368"/>
    </location>
</feature>
<proteinExistence type="predicted"/>
<organism evidence="2 3">
    <name type="scientific">Quillaja saponaria</name>
    <name type="common">Soap bark tree</name>
    <dbReference type="NCBI Taxonomy" id="32244"/>
    <lineage>
        <taxon>Eukaryota</taxon>
        <taxon>Viridiplantae</taxon>
        <taxon>Streptophyta</taxon>
        <taxon>Embryophyta</taxon>
        <taxon>Tracheophyta</taxon>
        <taxon>Spermatophyta</taxon>
        <taxon>Magnoliopsida</taxon>
        <taxon>eudicotyledons</taxon>
        <taxon>Gunneridae</taxon>
        <taxon>Pentapetalae</taxon>
        <taxon>rosids</taxon>
        <taxon>fabids</taxon>
        <taxon>Fabales</taxon>
        <taxon>Quillajaceae</taxon>
        <taxon>Quillaja</taxon>
    </lineage>
</organism>
<feature type="compositionally biased region" description="Basic residues" evidence="1">
    <location>
        <begin position="601"/>
        <end position="615"/>
    </location>
</feature>
<feature type="compositionally biased region" description="Basic and acidic residues" evidence="1">
    <location>
        <begin position="155"/>
        <end position="167"/>
    </location>
</feature>
<feature type="region of interest" description="Disordered" evidence="1">
    <location>
        <begin position="1"/>
        <end position="38"/>
    </location>
</feature>
<dbReference type="PANTHER" id="PTHR33416:SF17">
    <property type="entry name" value="PROTEIN KAKU4"/>
    <property type="match status" value="1"/>
</dbReference>